<name>A0A127QMY7_9BURK</name>
<dbReference type="PATRIC" id="fig|279058.17.peg.3570"/>
<evidence type="ECO:0000256" key="1">
    <source>
        <dbReference type="SAM" id="MobiDB-lite"/>
    </source>
</evidence>
<evidence type="ECO:0000313" key="3">
    <source>
        <dbReference type="Proteomes" id="UP000071778"/>
    </source>
</evidence>
<dbReference type="Proteomes" id="UP000071778">
    <property type="component" value="Chromosome"/>
</dbReference>
<dbReference type="EMBL" id="CP013235">
    <property type="protein sequence ID" value="AMP10982.1"/>
    <property type="molecule type" value="Genomic_DNA"/>
</dbReference>
<sequence length="59" mass="6173">MGRLSASQIEGHRSSISRCAGSGTNKGASVTSPFTTQVDPARIAVRHVSDYTAALALFH</sequence>
<accession>A0A127QMY7</accession>
<gene>
    <name evidence="2" type="ORF">CAter282_3285</name>
</gene>
<proteinExistence type="predicted"/>
<dbReference type="AlphaFoldDB" id="A0A127QMY7"/>
<evidence type="ECO:0000313" key="2">
    <source>
        <dbReference type="EMBL" id="AMP10982.1"/>
    </source>
</evidence>
<keyword evidence="3" id="KW-1185">Reference proteome</keyword>
<feature type="region of interest" description="Disordered" evidence="1">
    <location>
        <begin position="1"/>
        <end position="33"/>
    </location>
</feature>
<organism evidence="2 3">
    <name type="scientific">Collimonas arenae</name>
    <dbReference type="NCBI Taxonomy" id="279058"/>
    <lineage>
        <taxon>Bacteria</taxon>
        <taxon>Pseudomonadati</taxon>
        <taxon>Pseudomonadota</taxon>
        <taxon>Betaproteobacteria</taxon>
        <taxon>Burkholderiales</taxon>
        <taxon>Oxalobacteraceae</taxon>
        <taxon>Collimonas</taxon>
    </lineage>
</organism>
<reference evidence="2 3" key="1">
    <citation type="submission" date="2015-11" db="EMBL/GenBank/DDBJ databases">
        <title>Exploring the genomic traits of fungus-feeding bacterial genus Collimonas.</title>
        <authorList>
            <person name="Song C."/>
            <person name="Schmidt R."/>
            <person name="de Jager V."/>
            <person name="Krzyzanowska D."/>
            <person name="Jongedijk E."/>
            <person name="Cankar K."/>
            <person name="Beekwilder J."/>
            <person name="van Veen A."/>
            <person name="de Boer W."/>
            <person name="van Veen J.A."/>
            <person name="Garbeva P."/>
        </authorList>
    </citation>
    <scope>NUCLEOTIDE SEQUENCE [LARGE SCALE GENOMIC DNA]</scope>
    <source>
        <strain evidence="2 3">Ter282</strain>
    </source>
</reference>
<protein>
    <submittedName>
        <fullName evidence="2">Uncharacterized protein</fullName>
    </submittedName>
</protein>